<keyword evidence="1" id="KW-0479">Metal-binding</keyword>
<dbReference type="PANTHER" id="PTHR42909">
    <property type="entry name" value="ZGC:136858"/>
    <property type="match status" value="1"/>
</dbReference>
<dbReference type="Pfam" id="PF00294">
    <property type="entry name" value="PfkB"/>
    <property type="match status" value="1"/>
</dbReference>
<dbReference type="InterPro" id="IPR022830">
    <property type="entry name" value="Indigdn_synthA-like"/>
</dbReference>
<keyword evidence="2" id="KW-0378">Hydrolase</keyword>
<dbReference type="PANTHER" id="PTHR42909:SF1">
    <property type="entry name" value="CARBOHYDRATE KINASE PFKB DOMAIN-CONTAINING PROTEIN"/>
    <property type="match status" value="1"/>
</dbReference>
<evidence type="ECO:0000256" key="4">
    <source>
        <dbReference type="ARBA" id="ARBA00023239"/>
    </source>
</evidence>
<keyword evidence="3" id="KW-0464">Manganese</keyword>
<dbReference type="Pfam" id="PF04227">
    <property type="entry name" value="Indigoidine_A"/>
    <property type="match status" value="1"/>
</dbReference>
<dbReference type="GeneID" id="90074317"/>
<dbReference type="Gene3D" id="3.40.1790.10">
    <property type="entry name" value="Indigoidine synthase domain"/>
    <property type="match status" value="1"/>
</dbReference>
<dbReference type="RefSeq" id="XP_064853338.1">
    <property type="nucleotide sequence ID" value="XM_064997266.1"/>
</dbReference>
<evidence type="ECO:0000256" key="5">
    <source>
        <dbReference type="ARBA" id="ARBA00023295"/>
    </source>
</evidence>
<dbReference type="GO" id="GO:0046872">
    <property type="term" value="F:metal ion binding"/>
    <property type="evidence" value="ECO:0007669"/>
    <property type="project" value="UniProtKB-KW"/>
</dbReference>
<evidence type="ECO:0000256" key="3">
    <source>
        <dbReference type="ARBA" id="ARBA00023211"/>
    </source>
</evidence>
<dbReference type="SUPFAM" id="SSF110581">
    <property type="entry name" value="Indigoidine synthase A-like"/>
    <property type="match status" value="1"/>
</dbReference>
<comment type="caution">
    <text evidence="7">The sequence shown here is derived from an EMBL/GenBank/DDBJ whole genome shotgun (WGS) entry which is preliminary data.</text>
</comment>
<gene>
    <name evidence="7" type="ORF">DASC09_036670</name>
</gene>
<sequence length="778" mass="83778">MFLRYKAASKSLGSIKRFNSTLRIAEEIQHALNTHQPVVALESTIITHGLPFPQNIQMAKQVESVIRENGAVPATIAFVEGKPCIGLNSSEIEMLAAAKNVNKVSRRDIAYSMARKLNGGTTISGTMILAEKAGIKVFSTGGLGGVHKKAETTFDISADLTELGRTKVAVVCAGPKSILDVAKTTEYLETQGCFVATMGPYGTNIPGFFAVDSGVKSPYNFETFGQAAEIVNSGINDMNLDSGYLLCIPPPMDVALDSDYINNIIAEAEKEAEQLGIFGKNLTPFLLSKVAKLTKGTSVDTNLQVVFNNARAGANIAVELAKIEKGDKLPVKPVAFTPSTKLNKSNLKAQQSQMQASSKVNIAVIGSVAVDLICRLKPEKYHIGDSNPGTSSSSIGGVAFNVSMASKFSATRGSHTTTRLIGQIGDDDFGKLITRELTDNGIDTSGLIMNSQYATAKYVSIHDKQGGLVVACADMDIAENFQDQELLEKLEAAEPEIVLVDGNVGVSSFHKVIKKSLNLGSKVVFEPTSSIKASKISKVIKEDPSSFIFSSMHVPSILEAGIGEMNGLILATPTAAELRSIHDQMDEDMLFDVTNWFPVLDAMGINSEFRNRLDSIKSDFLKDVLKQGVLQQSFKILPYIPALAIKFGKKGIIVVNLTLDANKVSNDLARLETHPKSEDILKKPKFTIASKGKTIDGSRQLGVMIQYYEVPTEITNVVNVTGAGDCFAGCLIQQMADKGISWLFEQGELRDKLFNRAQIAAGLSLQCETAVSDEISKL</sequence>
<dbReference type="AlphaFoldDB" id="A0AAV5QNF9"/>
<dbReference type="GO" id="GO:0004730">
    <property type="term" value="F:pseudouridylate synthase activity"/>
    <property type="evidence" value="ECO:0007669"/>
    <property type="project" value="InterPro"/>
</dbReference>
<protein>
    <recommendedName>
        <fullName evidence="6">Carbohydrate kinase PfkB domain-containing protein</fullName>
    </recommendedName>
</protein>
<evidence type="ECO:0000259" key="6">
    <source>
        <dbReference type="Pfam" id="PF00294"/>
    </source>
</evidence>
<dbReference type="InterPro" id="IPR011611">
    <property type="entry name" value="PfkB_dom"/>
</dbReference>
<dbReference type="GO" id="GO:0005737">
    <property type="term" value="C:cytoplasm"/>
    <property type="evidence" value="ECO:0007669"/>
    <property type="project" value="TreeGrafter"/>
</dbReference>
<evidence type="ECO:0000256" key="1">
    <source>
        <dbReference type="ARBA" id="ARBA00022723"/>
    </source>
</evidence>
<evidence type="ECO:0000313" key="7">
    <source>
        <dbReference type="EMBL" id="GMM36342.1"/>
    </source>
</evidence>
<dbReference type="SUPFAM" id="SSF53613">
    <property type="entry name" value="Ribokinase-like"/>
    <property type="match status" value="1"/>
</dbReference>
<feature type="domain" description="Carbohydrate kinase PfkB" evidence="6">
    <location>
        <begin position="361"/>
        <end position="508"/>
    </location>
</feature>
<dbReference type="InterPro" id="IPR029056">
    <property type="entry name" value="Ribokinase-like"/>
</dbReference>
<keyword evidence="4" id="KW-0456">Lyase</keyword>
<dbReference type="EMBL" id="BTFZ01000011">
    <property type="protein sequence ID" value="GMM36342.1"/>
    <property type="molecule type" value="Genomic_DNA"/>
</dbReference>
<dbReference type="Gene3D" id="3.40.1190.20">
    <property type="match status" value="1"/>
</dbReference>
<organism evidence="7 8">
    <name type="scientific">Saccharomycopsis crataegensis</name>
    <dbReference type="NCBI Taxonomy" id="43959"/>
    <lineage>
        <taxon>Eukaryota</taxon>
        <taxon>Fungi</taxon>
        <taxon>Dikarya</taxon>
        <taxon>Ascomycota</taxon>
        <taxon>Saccharomycotina</taxon>
        <taxon>Saccharomycetes</taxon>
        <taxon>Saccharomycopsidaceae</taxon>
        <taxon>Saccharomycopsis</taxon>
    </lineage>
</organism>
<evidence type="ECO:0000313" key="8">
    <source>
        <dbReference type="Proteomes" id="UP001360560"/>
    </source>
</evidence>
<keyword evidence="5" id="KW-0326">Glycosidase</keyword>
<name>A0AAV5QNF9_9ASCO</name>
<proteinExistence type="inferred from homology"/>
<accession>A0AAV5QNF9</accession>
<evidence type="ECO:0000256" key="2">
    <source>
        <dbReference type="ARBA" id="ARBA00022801"/>
    </source>
</evidence>
<dbReference type="HAMAP" id="MF_01876">
    <property type="entry name" value="PsiMP_glycosidase"/>
    <property type="match status" value="1"/>
</dbReference>
<dbReference type="GO" id="GO:0016798">
    <property type="term" value="F:hydrolase activity, acting on glycosyl bonds"/>
    <property type="evidence" value="ECO:0007669"/>
    <property type="project" value="UniProtKB-KW"/>
</dbReference>
<keyword evidence="8" id="KW-1185">Reference proteome</keyword>
<dbReference type="Proteomes" id="UP001360560">
    <property type="component" value="Unassembled WGS sequence"/>
</dbReference>
<reference evidence="7 8" key="1">
    <citation type="journal article" date="2023" name="Elife">
        <title>Identification of key yeast species and microbe-microbe interactions impacting larval growth of Drosophila in the wild.</title>
        <authorList>
            <person name="Mure A."/>
            <person name="Sugiura Y."/>
            <person name="Maeda R."/>
            <person name="Honda K."/>
            <person name="Sakurai N."/>
            <person name="Takahashi Y."/>
            <person name="Watada M."/>
            <person name="Katoh T."/>
            <person name="Gotoh A."/>
            <person name="Gotoh Y."/>
            <person name="Taniguchi I."/>
            <person name="Nakamura K."/>
            <person name="Hayashi T."/>
            <person name="Katayama T."/>
            <person name="Uemura T."/>
            <person name="Hattori Y."/>
        </authorList>
    </citation>
    <scope>NUCLEOTIDE SEQUENCE [LARGE SCALE GENOMIC DNA]</scope>
    <source>
        <strain evidence="7 8">SC-9</strain>
    </source>
</reference>
<dbReference type="InterPro" id="IPR007342">
    <property type="entry name" value="PsuG"/>
</dbReference>